<proteinExistence type="predicted"/>
<evidence type="ECO:0000313" key="2">
    <source>
        <dbReference type="EMBL" id="QIG43641.1"/>
    </source>
</evidence>
<keyword evidence="3" id="KW-1185">Reference proteome</keyword>
<dbReference type="InterPro" id="IPR028096">
    <property type="entry name" value="EfeO_Cupredoxin"/>
</dbReference>
<dbReference type="AlphaFoldDB" id="A0A6G6WE68"/>
<organism evidence="2 3">
    <name type="scientific">Nocardioides anomalus</name>
    <dbReference type="NCBI Taxonomy" id="2712223"/>
    <lineage>
        <taxon>Bacteria</taxon>
        <taxon>Bacillati</taxon>
        <taxon>Actinomycetota</taxon>
        <taxon>Actinomycetes</taxon>
        <taxon>Propionibacteriales</taxon>
        <taxon>Nocardioidaceae</taxon>
        <taxon>Nocardioides</taxon>
    </lineage>
</organism>
<dbReference type="EMBL" id="CP049257">
    <property type="protein sequence ID" value="QIG43641.1"/>
    <property type="molecule type" value="Genomic_DNA"/>
</dbReference>
<dbReference type="PROSITE" id="PS51257">
    <property type="entry name" value="PROKAR_LIPOPROTEIN"/>
    <property type="match status" value="1"/>
</dbReference>
<evidence type="ECO:0000313" key="3">
    <source>
        <dbReference type="Proteomes" id="UP000502996"/>
    </source>
</evidence>
<dbReference type="KEGG" id="nano:G5V58_13515"/>
<dbReference type="Proteomes" id="UP000502996">
    <property type="component" value="Chromosome"/>
</dbReference>
<reference evidence="2 3" key="1">
    <citation type="submission" date="2020-02" db="EMBL/GenBank/DDBJ databases">
        <title>Full genome sequence of Nocardioides sp. R-3366.</title>
        <authorList>
            <person name="Im W.-T."/>
        </authorList>
    </citation>
    <scope>NUCLEOTIDE SEQUENCE [LARGE SCALE GENOMIC DNA]</scope>
    <source>
        <strain evidence="2 3">R-3366</strain>
    </source>
</reference>
<sequence>MRWVGTAVTVVGLVLAAGGCTQSDPGPSAGGAAPRAVAVTSTEDGCDLSADSAPAGTLTFTVSNEGAEVTEFYVLDETGGQVLGEVENVGPGLSRDLVVALEEGTYTASCKPGMAGEGVSSVFTVEAGSD</sequence>
<accession>A0A6G6WE68</accession>
<protein>
    <recommendedName>
        <fullName evidence="1">EfeO-type cupredoxin-like domain-containing protein</fullName>
    </recommendedName>
</protein>
<evidence type="ECO:0000259" key="1">
    <source>
        <dbReference type="Pfam" id="PF13473"/>
    </source>
</evidence>
<gene>
    <name evidence="2" type="ORF">G5V58_13515</name>
</gene>
<name>A0A6G6WE68_9ACTN</name>
<dbReference type="Pfam" id="PF13473">
    <property type="entry name" value="Cupredoxin_1"/>
    <property type="match status" value="1"/>
</dbReference>
<feature type="domain" description="EfeO-type cupredoxin-like" evidence="1">
    <location>
        <begin position="31"/>
        <end position="115"/>
    </location>
</feature>